<protein>
    <submittedName>
        <fullName evidence="1">Uncharacterized protein</fullName>
    </submittedName>
</protein>
<comment type="caution">
    <text evidence="1">The sequence shown here is derived from an EMBL/GenBank/DDBJ whole genome shotgun (WGS) entry which is preliminary data.</text>
</comment>
<evidence type="ECO:0000313" key="2">
    <source>
        <dbReference type="Proteomes" id="UP000054988"/>
    </source>
</evidence>
<dbReference type="Proteomes" id="UP000054988">
    <property type="component" value="Unassembled WGS sequence"/>
</dbReference>
<name>A0A0W0FHS0_MONRR</name>
<proteinExistence type="predicted"/>
<dbReference type="EMBL" id="LATX01001968">
    <property type="protein sequence ID" value="KTB35845.1"/>
    <property type="molecule type" value="Genomic_DNA"/>
</dbReference>
<gene>
    <name evidence="1" type="ORF">WG66_11578</name>
</gene>
<accession>A0A0W0FHS0</accession>
<organism evidence="1 2">
    <name type="scientific">Moniliophthora roreri</name>
    <name type="common">Frosty pod rot fungus</name>
    <name type="synonym">Monilia roreri</name>
    <dbReference type="NCBI Taxonomy" id="221103"/>
    <lineage>
        <taxon>Eukaryota</taxon>
        <taxon>Fungi</taxon>
        <taxon>Dikarya</taxon>
        <taxon>Basidiomycota</taxon>
        <taxon>Agaricomycotina</taxon>
        <taxon>Agaricomycetes</taxon>
        <taxon>Agaricomycetidae</taxon>
        <taxon>Agaricales</taxon>
        <taxon>Marasmiineae</taxon>
        <taxon>Marasmiaceae</taxon>
        <taxon>Moniliophthora</taxon>
    </lineage>
</organism>
<dbReference type="AlphaFoldDB" id="A0A0W0FHS0"/>
<reference evidence="1 2" key="1">
    <citation type="submission" date="2015-12" db="EMBL/GenBank/DDBJ databases">
        <title>Draft genome sequence of Moniliophthora roreri, the causal agent of frosty pod rot of cacao.</title>
        <authorList>
            <person name="Aime M.C."/>
            <person name="Diaz-Valderrama J.R."/>
            <person name="Kijpornyongpan T."/>
            <person name="Phillips-Mora W."/>
        </authorList>
    </citation>
    <scope>NUCLEOTIDE SEQUENCE [LARGE SCALE GENOMIC DNA]</scope>
    <source>
        <strain evidence="1 2">MCA 2952</strain>
    </source>
</reference>
<sequence length="102" mass="12081">MRLYNPNRLALIALGLSESDTRYQKLEENQLWARNQSKQHALGESEPDPWYWHRSTAARASEEEESAWILEMNRVKWFCDHTTLDQYKEEVEIVEADNGQDL</sequence>
<evidence type="ECO:0000313" key="1">
    <source>
        <dbReference type="EMBL" id="KTB35845.1"/>
    </source>
</evidence>